<comment type="subcellular location">
    <subcellularLocation>
        <location evidence="1">Nucleus</location>
    </subcellularLocation>
</comment>
<dbReference type="CDD" id="cd10017">
    <property type="entry name" value="B3_DNA"/>
    <property type="match status" value="1"/>
</dbReference>
<evidence type="ECO:0000256" key="1">
    <source>
        <dbReference type="ARBA" id="ARBA00004123"/>
    </source>
</evidence>
<dbReference type="OrthoDB" id="757982at2759"/>
<dbReference type="InterPro" id="IPR015300">
    <property type="entry name" value="DNA-bd_pseudobarrel_sf"/>
</dbReference>
<gene>
    <name evidence="9" type="primary">LOC105058262</name>
</gene>
<protein>
    <submittedName>
        <fullName evidence="9">B3 domain-containing protein LFL1</fullName>
    </submittedName>
</protein>
<feature type="region of interest" description="Disordered" evidence="6">
    <location>
        <begin position="1"/>
        <end position="66"/>
    </location>
</feature>
<organism evidence="8 9">
    <name type="scientific">Elaeis guineensis var. tenera</name>
    <name type="common">Oil palm</name>
    <dbReference type="NCBI Taxonomy" id="51953"/>
    <lineage>
        <taxon>Eukaryota</taxon>
        <taxon>Viridiplantae</taxon>
        <taxon>Streptophyta</taxon>
        <taxon>Embryophyta</taxon>
        <taxon>Tracheophyta</taxon>
        <taxon>Spermatophyta</taxon>
        <taxon>Magnoliopsida</taxon>
        <taxon>Liliopsida</taxon>
        <taxon>Arecaceae</taxon>
        <taxon>Arecoideae</taxon>
        <taxon>Cocoseae</taxon>
        <taxon>Elaeidinae</taxon>
        <taxon>Elaeis</taxon>
    </lineage>
</organism>
<keyword evidence="8" id="KW-1185">Reference proteome</keyword>
<dbReference type="SMART" id="SM01019">
    <property type="entry name" value="B3"/>
    <property type="match status" value="1"/>
</dbReference>
<evidence type="ECO:0000313" key="8">
    <source>
        <dbReference type="Proteomes" id="UP000504607"/>
    </source>
</evidence>
<dbReference type="Gene3D" id="2.40.330.10">
    <property type="entry name" value="DNA-binding pseudobarrel domain"/>
    <property type="match status" value="1"/>
</dbReference>
<proteinExistence type="predicted"/>
<dbReference type="KEGG" id="egu:105058262"/>
<dbReference type="GO" id="GO:0003677">
    <property type="term" value="F:DNA binding"/>
    <property type="evidence" value="ECO:0007669"/>
    <property type="project" value="UniProtKB-KW"/>
</dbReference>
<dbReference type="InterPro" id="IPR003340">
    <property type="entry name" value="B3_DNA-bd"/>
</dbReference>
<evidence type="ECO:0000256" key="5">
    <source>
        <dbReference type="ARBA" id="ARBA00023242"/>
    </source>
</evidence>
<name>A0A6I9SH10_ELAGV</name>
<keyword evidence="5" id="KW-0539">Nucleus</keyword>
<evidence type="ECO:0000256" key="3">
    <source>
        <dbReference type="ARBA" id="ARBA00023125"/>
    </source>
</evidence>
<evidence type="ECO:0000259" key="7">
    <source>
        <dbReference type="PROSITE" id="PS50863"/>
    </source>
</evidence>
<keyword evidence="3" id="KW-0238">DNA-binding</keyword>
<dbReference type="Pfam" id="PF02362">
    <property type="entry name" value="B3"/>
    <property type="match status" value="1"/>
</dbReference>
<sequence length="270" mass="29851">MVGTRGAARAANPSGREAEDAHGDASDLRSAVGFQASRRRRTAARHRPEDAQPVAAPPPDTAPQPGARACMLDLNVPALDPDQAVDGLRFLLQKELSHSDASSLGRIVLPKREAEAYLPVLTARDGIEINMDDLETFQVWTFKYRYWPNNKSRMYILDNTGDFVHTHGLQIGDFIMIYKDDHKDRLVIRAKKAVKGQPAASADDEIFNSIVPDIVVASVRYSDLFYPFLDGMSLAYGMGNAYGDGLNYAFAADFTMGFPEERMENHSVSE</sequence>
<dbReference type="FunFam" id="2.40.330.10:FF:000003">
    <property type="entry name" value="B3 domain-containing transcription factor FUS3"/>
    <property type="match status" value="1"/>
</dbReference>
<keyword evidence="4" id="KW-0804">Transcription</keyword>
<dbReference type="GeneID" id="105058262"/>
<dbReference type="GO" id="GO:0003700">
    <property type="term" value="F:DNA-binding transcription factor activity"/>
    <property type="evidence" value="ECO:0007669"/>
    <property type="project" value="InterPro"/>
</dbReference>
<evidence type="ECO:0000313" key="9">
    <source>
        <dbReference type="RefSeq" id="XP_010939475.1"/>
    </source>
</evidence>
<evidence type="ECO:0000256" key="6">
    <source>
        <dbReference type="SAM" id="MobiDB-lite"/>
    </source>
</evidence>
<dbReference type="PANTHER" id="PTHR31140:SF73">
    <property type="entry name" value="B3 DOMAIN-CONTAINING TRANSCRIPTION FACTOR FUS3"/>
    <property type="match status" value="1"/>
</dbReference>
<accession>A0A6I9SH10</accession>
<dbReference type="InParanoid" id="A0A6I9SH10"/>
<dbReference type="SUPFAM" id="SSF101936">
    <property type="entry name" value="DNA-binding pseudobarrel domain"/>
    <property type="match status" value="1"/>
</dbReference>
<dbReference type="RefSeq" id="XP_010939475.1">
    <property type="nucleotide sequence ID" value="XM_010941173.3"/>
</dbReference>
<evidence type="ECO:0000256" key="4">
    <source>
        <dbReference type="ARBA" id="ARBA00023163"/>
    </source>
</evidence>
<reference evidence="9" key="1">
    <citation type="submission" date="2025-08" db="UniProtKB">
        <authorList>
            <consortium name="RefSeq"/>
        </authorList>
    </citation>
    <scope>IDENTIFICATION</scope>
</reference>
<feature type="domain" description="TF-B3" evidence="7">
    <location>
        <begin position="92"/>
        <end position="194"/>
    </location>
</feature>
<dbReference type="PANTHER" id="PTHR31140">
    <property type="entry name" value="B3 DOMAIN-CONTAINING TRANSCRIPTION FACTOR ABI3"/>
    <property type="match status" value="1"/>
</dbReference>
<keyword evidence="2" id="KW-0805">Transcription regulation</keyword>
<dbReference type="InterPro" id="IPR044800">
    <property type="entry name" value="LEC2-like"/>
</dbReference>
<evidence type="ECO:0000256" key="2">
    <source>
        <dbReference type="ARBA" id="ARBA00023015"/>
    </source>
</evidence>
<dbReference type="AlphaFoldDB" id="A0A6I9SH10"/>
<feature type="compositionally biased region" description="Basic and acidic residues" evidence="6">
    <location>
        <begin position="16"/>
        <end position="27"/>
    </location>
</feature>
<dbReference type="PROSITE" id="PS50863">
    <property type="entry name" value="B3"/>
    <property type="match status" value="1"/>
</dbReference>
<dbReference type="Proteomes" id="UP000504607">
    <property type="component" value="Chromosome 1"/>
</dbReference>
<dbReference type="GO" id="GO:0005634">
    <property type="term" value="C:nucleus"/>
    <property type="evidence" value="ECO:0007669"/>
    <property type="project" value="UniProtKB-SubCell"/>
</dbReference>